<name>A0A1X7TTM2_AMPQE</name>
<evidence type="ECO:0000313" key="1">
    <source>
        <dbReference type="EnsemblMetazoa" id="Aqu2.1.18373_001"/>
    </source>
</evidence>
<dbReference type="InParanoid" id="A0A1X7TTM2"/>
<proteinExistence type="predicted"/>
<reference evidence="1" key="1">
    <citation type="submission" date="2017-05" db="UniProtKB">
        <authorList>
            <consortium name="EnsemblMetazoa"/>
        </authorList>
    </citation>
    <scope>IDENTIFICATION</scope>
</reference>
<dbReference type="EnsemblMetazoa" id="Aqu2.1.18373_001">
    <property type="protein sequence ID" value="Aqu2.1.18373_001"/>
    <property type="gene ID" value="Aqu2.1.18373"/>
</dbReference>
<organism evidence="1">
    <name type="scientific">Amphimedon queenslandica</name>
    <name type="common">Sponge</name>
    <dbReference type="NCBI Taxonomy" id="400682"/>
    <lineage>
        <taxon>Eukaryota</taxon>
        <taxon>Metazoa</taxon>
        <taxon>Porifera</taxon>
        <taxon>Demospongiae</taxon>
        <taxon>Heteroscleromorpha</taxon>
        <taxon>Haplosclerida</taxon>
        <taxon>Niphatidae</taxon>
        <taxon>Amphimedon</taxon>
    </lineage>
</organism>
<dbReference type="AlphaFoldDB" id="A0A1X7TTM2"/>
<protein>
    <submittedName>
        <fullName evidence="1">Uncharacterized protein</fullName>
    </submittedName>
</protein>
<accession>A0A1X7TTM2</accession>
<sequence length="61" mass="6654">MARLYNADEALDLVMDDDSNEVFCSDSEDDLGFEDDVDECILATDSMVDDDVVNTTTDAGP</sequence>